<evidence type="ECO:0000313" key="1">
    <source>
        <dbReference type="EMBL" id="KAF2476995.1"/>
    </source>
</evidence>
<dbReference type="Proteomes" id="UP000799755">
    <property type="component" value="Unassembled WGS sequence"/>
</dbReference>
<protein>
    <submittedName>
        <fullName evidence="1">Uncharacterized protein</fullName>
    </submittedName>
</protein>
<accession>A0ACB6RE50</accession>
<name>A0ACB6RE50_9PLEO</name>
<proteinExistence type="predicted"/>
<sequence>MARRSARLQKRSPTPSASPDSSWTTAQSATSPRPERLPSVFENDETISQTPQKPVVDKPQLGSQLPQPLSRATPLKSKSSRSFLSPFTTRTPKNRTPIKPSGDEMHPAHHHQSTAKILDEARWLGFQALGAHTAPPKASEGLGISQATPSKSPVPTSTVKPSTSVASPEFRFRFRSPITGLTPKSSRILKEAQEEDTVAGGRALFGADEFSALADISPQRKMAVPKGKATRFSDVHMAQFKKMDSIANHPSAFRADSNRFKLVSKSLKRSPSKAELDKPEPSLKASTTSLKRTQSKMDTAEPTKKIVPTPLKRTQSKMDLARPNNLPRNHSTVRLVPPSRDGRPPIQDGNPSAKRVKRSENDDAASTRPISRDSNAGPGRPAALGRPLHSQTGLPRAAFRLMTPTKASIARSQSVKTLKSTSMIPSLLRSPSTRAMFSPTNIGETMMDGMREGIRKTSNSFHRVKSILRTGTPSRKFSEDPEKIAAGTHMSPPPVPNLYKTLPNVPATAPVKKHVNFTTSTLDTAAQDELGKSPSPIKFRAVSELPPDAVVYPSLHPSDGIEYPTLPTREESFVGSPNRRLTFGGPKSNVPGSFLFKSDKPMTFGPVSTGTIRMVRNSDVSSLVSDKKRKLKTFEESSGKENNEPADEEQRSPKKARTAVGEPPKTPATTSRLLHRTPRGGSAISKSRLAFLATPKKTRP</sequence>
<organism evidence="1 2">
    <name type="scientific">Lindgomyces ingoldianus</name>
    <dbReference type="NCBI Taxonomy" id="673940"/>
    <lineage>
        <taxon>Eukaryota</taxon>
        <taxon>Fungi</taxon>
        <taxon>Dikarya</taxon>
        <taxon>Ascomycota</taxon>
        <taxon>Pezizomycotina</taxon>
        <taxon>Dothideomycetes</taxon>
        <taxon>Pleosporomycetidae</taxon>
        <taxon>Pleosporales</taxon>
        <taxon>Lindgomycetaceae</taxon>
        <taxon>Lindgomyces</taxon>
    </lineage>
</organism>
<comment type="caution">
    <text evidence="1">The sequence shown here is derived from an EMBL/GenBank/DDBJ whole genome shotgun (WGS) entry which is preliminary data.</text>
</comment>
<dbReference type="EMBL" id="MU003493">
    <property type="protein sequence ID" value="KAF2476995.1"/>
    <property type="molecule type" value="Genomic_DNA"/>
</dbReference>
<evidence type="ECO:0000313" key="2">
    <source>
        <dbReference type="Proteomes" id="UP000799755"/>
    </source>
</evidence>
<reference evidence="1" key="1">
    <citation type="journal article" date="2020" name="Stud. Mycol.">
        <title>101 Dothideomycetes genomes: a test case for predicting lifestyles and emergence of pathogens.</title>
        <authorList>
            <person name="Haridas S."/>
            <person name="Albert R."/>
            <person name="Binder M."/>
            <person name="Bloem J."/>
            <person name="Labutti K."/>
            <person name="Salamov A."/>
            <person name="Andreopoulos B."/>
            <person name="Baker S."/>
            <person name="Barry K."/>
            <person name="Bills G."/>
            <person name="Bluhm B."/>
            <person name="Cannon C."/>
            <person name="Castanera R."/>
            <person name="Culley D."/>
            <person name="Daum C."/>
            <person name="Ezra D."/>
            <person name="Gonzalez J."/>
            <person name="Henrissat B."/>
            <person name="Kuo A."/>
            <person name="Liang C."/>
            <person name="Lipzen A."/>
            <person name="Lutzoni F."/>
            <person name="Magnuson J."/>
            <person name="Mondo S."/>
            <person name="Nolan M."/>
            <person name="Ohm R."/>
            <person name="Pangilinan J."/>
            <person name="Park H.-J."/>
            <person name="Ramirez L."/>
            <person name="Alfaro M."/>
            <person name="Sun H."/>
            <person name="Tritt A."/>
            <person name="Yoshinaga Y."/>
            <person name="Zwiers L.-H."/>
            <person name="Turgeon B."/>
            <person name="Goodwin S."/>
            <person name="Spatafora J."/>
            <person name="Crous P."/>
            <person name="Grigoriev I."/>
        </authorList>
    </citation>
    <scope>NUCLEOTIDE SEQUENCE</scope>
    <source>
        <strain evidence="1">ATCC 200398</strain>
    </source>
</reference>
<gene>
    <name evidence="1" type="ORF">BDR25DRAFT_276635</name>
</gene>
<keyword evidence="2" id="KW-1185">Reference proteome</keyword>